<dbReference type="AlphaFoldDB" id="A0A6J4KMV1"/>
<dbReference type="EMBL" id="CADCTV010000235">
    <property type="protein sequence ID" value="CAA9310338.1"/>
    <property type="molecule type" value="Genomic_DNA"/>
</dbReference>
<protein>
    <submittedName>
        <fullName evidence="1">Uncharacterized protein</fullName>
    </submittedName>
</protein>
<organism evidence="1">
    <name type="scientific">uncultured Gemmatimonadota bacterium</name>
    <dbReference type="NCBI Taxonomy" id="203437"/>
    <lineage>
        <taxon>Bacteria</taxon>
        <taxon>Pseudomonadati</taxon>
        <taxon>Gemmatimonadota</taxon>
        <taxon>environmental samples</taxon>
    </lineage>
</organism>
<sequence length="125" mass="13691">MNSKDYSLRLPPEALHVQRASYCGLIDEYLLDGFSVRISYDHMSGPVGVGPVGPGSTQCRLPIGGREAQITTLWEGEHIIHASWGDIAPSPLGDLGLAITIRARDARRYPDMIGILRSVRFTDAE</sequence>
<gene>
    <name evidence="1" type="ORF">AVDCRST_MAG89-1075</name>
</gene>
<accession>A0A6J4KMV1</accession>
<evidence type="ECO:0000313" key="1">
    <source>
        <dbReference type="EMBL" id="CAA9310338.1"/>
    </source>
</evidence>
<proteinExistence type="predicted"/>
<reference evidence="1" key="1">
    <citation type="submission" date="2020-02" db="EMBL/GenBank/DDBJ databases">
        <authorList>
            <person name="Meier V. D."/>
        </authorList>
    </citation>
    <scope>NUCLEOTIDE SEQUENCE</scope>
    <source>
        <strain evidence="1">AVDCRST_MAG89</strain>
    </source>
</reference>
<name>A0A6J4KMV1_9BACT</name>